<feature type="compositionally biased region" description="Polar residues" evidence="1">
    <location>
        <begin position="1"/>
        <end position="11"/>
    </location>
</feature>
<feature type="region of interest" description="Disordered" evidence="1">
    <location>
        <begin position="1"/>
        <end position="38"/>
    </location>
</feature>
<evidence type="ECO:0000256" key="1">
    <source>
        <dbReference type="SAM" id="MobiDB-lite"/>
    </source>
</evidence>
<keyword evidence="3" id="KW-1185">Reference proteome</keyword>
<dbReference type="Proteomes" id="UP000317421">
    <property type="component" value="Unassembled WGS sequence"/>
</dbReference>
<name>A0A5C6APE7_9BACT</name>
<dbReference type="AlphaFoldDB" id="A0A5C6APE7"/>
<reference evidence="2 3" key="1">
    <citation type="submission" date="2019-02" db="EMBL/GenBank/DDBJ databases">
        <title>Deep-cultivation of Planctomycetes and their phenomic and genomic characterization uncovers novel biology.</title>
        <authorList>
            <person name="Wiegand S."/>
            <person name="Jogler M."/>
            <person name="Boedeker C."/>
            <person name="Pinto D."/>
            <person name="Vollmers J."/>
            <person name="Rivas-Marin E."/>
            <person name="Kohn T."/>
            <person name="Peeters S.H."/>
            <person name="Heuer A."/>
            <person name="Rast P."/>
            <person name="Oberbeckmann S."/>
            <person name="Bunk B."/>
            <person name="Jeske O."/>
            <person name="Meyerdierks A."/>
            <person name="Storesund J.E."/>
            <person name="Kallscheuer N."/>
            <person name="Luecker S."/>
            <person name="Lage O.M."/>
            <person name="Pohl T."/>
            <person name="Merkel B.J."/>
            <person name="Hornburger P."/>
            <person name="Mueller R.-W."/>
            <person name="Bruemmer F."/>
            <person name="Labrenz M."/>
            <person name="Spormann A.M."/>
            <person name="Op Den Camp H."/>
            <person name="Overmann J."/>
            <person name="Amann R."/>
            <person name="Jetten M.S.M."/>
            <person name="Mascher T."/>
            <person name="Medema M.H."/>
            <person name="Devos D.P."/>
            <person name="Kaster A.-K."/>
            <person name="Ovreas L."/>
            <person name="Rohde M."/>
            <person name="Galperin M.Y."/>
            <person name="Jogler C."/>
        </authorList>
    </citation>
    <scope>NUCLEOTIDE SEQUENCE [LARGE SCALE GENOMIC DNA]</scope>
    <source>
        <strain evidence="2 3">Pla108</strain>
    </source>
</reference>
<protein>
    <recommendedName>
        <fullName evidence="4">Transcriptional regulator NrdR</fullName>
    </recommendedName>
</protein>
<sequence>MRVTQESQDASFRSAEPENVPDEADSSDDPSAQINVPPSRRGALWKVIAVAVRCPGCGAADSKALTGKRINGAGFAEQYRVCRECGLRFRVVLE</sequence>
<evidence type="ECO:0000313" key="2">
    <source>
        <dbReference type="EMBL" id="TWU00044.1"/>
    </source>
</evidence>
<proteinExistence type="predicted"/>
<feature type="compositionally biased region" description="Acidic residues" evidence="1">
    <location>
        <begin position="19"/>
        <end position="28"/>
    </location>
</feature>
<dbReference type="EMBL" id="SJPR01000001">
    <property type="protein sequence ID" value="TWU00044.1"/>
    <property type="molecule type" value="Genomic_DNA"/>
</dbReference>
<accession>A0A5C6APE7</accession>
<comment type="caution">
    <text evidence="2">The sequence shown here is derived from an EMBL/GenBank/DDBJ whole genome shotgun (WGS) entry which is preliminary data.</text>
</comment>
<dbReference type="RefSeq" id="WP_146443553.1">
    <property type="nucleotide sequence ID" value="NZ_SJPR01000001.1"/>
</dbReference>
<evidence type="ECO:0008006" key="4">
    <source>
        <dbReference type="Google" id="ProtNLM"/>
    </source>
</evidence>
<evidence type="ECO:0000313" key="3">
    <source>
        <dbReference type="Proteomes" id="UP000317421"/>
    </source>
</evidence>
<organism evidence="2 3">
    <name type="scientific">Botrimarina colliarenosi</name>
    <dbReference type="NCBI Taxonomy" id="2528001"/>
    <lineage>
        <taxon>Bacteria</taxon>
        <taxon>Pseudomonadati</taxon>
        <taxon>Planctomycetota</taxon>
        <taxon>Planctomycetia</taxon>
        <taxon>Pirellulales</taxon>
        <taxon>Lacipirellulaceae</taxon>
        <taxon>Botrimarina</taxon>
    </lineage>
</organism>
<gene>
    <name evidence="2" type="ORF">Pla108_09870</name>
</gene>